<dbReference type="InterPro" id="IPR027417">
    <property type="entry name" value="P-loop_NTPase"/>
</dbReference>
<reference evidence="1 2" key="1">
    <citation type="submission" date="2019-03" db="EMBL/GenBank/DDBJ databases">
        <title>The complete genome sequence of Swingsia samuiensis NBRC107927(T).</title>
        <authorList>
            <person name="Chua K.-O."/>
            <person name="Chan K.-G."/>
            <person name="See-Too W.-S."/>
        </authorList>
    </citation>
    <scope>NUCLEOTIDE SEQUENCE [LARGE SCALE GENOMIC DNA]</scope>
    <source>
        <strain evidence="1 2">AH83</strain>
    </source>
</reference>
<keyword evidence="1" id="KW-0547">Nucleotide-binding</keyword>
<evidence type="ECO:0000313" key="1">
    <source>
        <dbReference type="EMBL" id="QDH17691.1"/>
    </source>
</evidence>
<keyword evidence="1" id="KW-0067">ATP-binding</keyword>
<dbReference type="GO" id="GO:0005524">
    <property type="term" value="F:ATP binding"/>
    <property type="evidence" value="ECO:0007669"/>
    <property type="project" value="UniProtKB-KW"/>
</dbReference>
<evidence type="ECO:0000313" key="2">
    <source>
        <dbReference type="Proteomes" id="UP000316313"/>
    </source>
</evidence>
<keyword evidence="2" id="KW-1185">Reference proteome</keyword>
<dbReference type="EMBL" id="CP038141">
    <property type="protein sequence ID" value="QDH17691.1"/>
    <property type="molecule type" value="Genomic_DNA"/>
</dbReference>
<dbReference type="RefSeq" id="WP_141461886.1">
    <property type="nucleotide sequence ID" value="NZ_CP038141.1"/>
</dbReference>
<proteinExistence type="predicted"/>
<dbReference type="KEGG" id="ssam:E3D00_09025"/>
<organism evidence="1 2">
    <name type="scientific">Swingsia samuiensis</name>
    <dbReference type="NCBI Taxonomy" id="1293412"/>
    <lineage>
        <taxon>Bacteria</taxon>
        <taxon>Pseudomonadati</taxon>
        <taxon>Pseudomonadota</taxon>
        <taxon>Alphaproteobacteria</taxon>
        <taxon>Acetobacterales</taxon>
        <taxon>Acetobacteraceae</taxon>
        <taxon>Swingsia</taxon>
    </lineage>
</organism>
<gene>
    <name evidence="1" type="ORF">E3D00_09025</name>
</gene>
<name>A0A4Y6UMS8_9PROT</name>
<dbReference type="Proteomes" id="UP000316313">
    <property type="component" value="Chromosome"/>
</dbReference>
<dbReference type="OrthoDB" id="7277945at2"/>
<protein>
    <submittedName>
        <fullName evidence="1">ABC transporter ATP-binding protein</fullName>
    </submittedName>
</protein>
<dbReference type="Gene3D" id="3.40.50.300">
    <property type="entry name" value="P-loop containing nucleotide triphosphate hydrolases"/>
    <property type="match status" value="1"/>
</dbReference>
<sequence length="242" mass="27227">MSENNDYQNERQIIDPILELIDARPQFDEGGLSSVRYNLRLNPGDCVLIESKDVQQAAKFTDMCLGLVDLTEGQIRCMGLDWADLDEKRQAALRGRVGRIVSNGGWIDLYGTHMNILWPQLYHTKIPEKVLIQRAVKLGIKFGLPGLPVDVPNKLTALDRSRADCVRAFLGNPSLLLLENPMGNASEDLNIAFLEMLTEVRNQGCAVIWLAPDDKGWKNYKKDTTFQLRLMDDGLVSAKKRS</sequence>
<dbReference type="AlphaFoldDB" id="A0A4Y6UMS8"/>
<accession>A0A4Y6UMS8</accession>
<dbReference type="SUPFAM" id="SSF52540">
    <property type="entry name" value="P-loop containing nucleoside triphosphate hydrolases"/>
    <property type="match status" value="1"/>
</dbReference>